<dbReference type="GO" id="GO:0016491">
    <property type="term" value="F:oxidoreductase activity"/>
    <property type="evidence" value="ECO:0007669"/>
    <property type="project" value="InterPro"/>
</dbReference>
<dbReference type="InterPro" id="IPR012349">
    <property type="entry name" value="Split_barrel_FMN-bd"/>
</dbReference>
<dbReference type="SUPFAM" id="SSF50475">
    <property type="entry name" value="FMN-binding split barrel"/>
    <property type="match status" value="1"/>
</dbReference>
<proteinExistence type="predicted"/>
<dbReference type="EMBL" id="JAMRXG010000001">
    <property type="protein sequence ID" value="MCM6772327.1"/>
    <property type="molecule type" value="Genomic_DNA"/>
</dbReference>
<comment type="caution">
    <text evidence="1">The sequence shown here is derived from an EMBL/GenBank/DDBJ whole genome shotgun (WGS) entry which is preliminary data.</text>
</comment>
<sequence>MNEPAIGPIPDSLRYRDGDYTPERFRRRDQPPTLRQIRRLTRPLRALHSVWFTVRLPHGVGVLTTTGRKSGKPRRTFVKAIREGDRAYLVSIRGERALWLKNIRADPVVSVRLRDGTFTGVVRDLRDDSERRAAYLALCDRVHAFDYAENAFHRRGLPSRTKILELHRAWFEGGTPLVVDLDPAGVNGRSGRRR</sequence>
<name>A0A9X2ITZ8_9NOCA</name>
<evidence type="ECO:0000313" key="2">
    <source>
        <dbReference type="Proteomes" id="UP001139157"/>
    </source>
</evidence>
<dbReference type="NCBIfam" id="TIGR00026">
    <property type="entry name" value="hi_GC_TIGR00026"/>
    <property type="match status" value="1"/>
</dbReference>
<dbReference type="Pfam" id="PF04075">
    <property type="entry name" value="F420H2_quin_red"/>
    <property type="match status" value="1"/>
</dbReference>
<accession>A0A9X2ITZ8</accession>
<dbReference type="Proteomes" id="UP001139157">
    <property type="component" value="Unassembled WGS sequence"/>
</dbReference>
<reference evidence="1" key="1">
    <citation type="submission" date="2022-06" db="EMBL/GenBank/DDBJ databases">
        <title>Novel species in genus nocardia.</title>
        <authorList>
            <person name="Li F."/>
        </authorList>
    </citation>
    <scope>NUCLEOTIDE SEQUENCE</scope>
    <source>
        <strain evidence="1">CDC141</strain>
    </source>
</reference>
<dbReference type="RefSeq" id="WP_251909188.1">
    <property type="nucleotide sequence ID" value="NZ_JAMRXG010000001.1"/>
</dbReference>
<gene>
    <name evidence="1" type="ORF">NDR86_02425</name>
</gene>
<keyword evidence="2" id="KW-1185">Reference proteome</keyword>
<protein>
    <submittedName>
        <fullName evidence="1">Nitroreductase family deazaflavin-dependent oxidoreductase</fullName>
    </submittedName>
</protein>
<dbReference type="InterPro" id="IPR004378">
    <property type="entry name" value="F420H2_quin_Rdtase"/>
</dbReference>
<dbReference type="Gene3D" id="2.30.110.10">
    <property type="entry name" value="Electron Transport, Fmn-binding Protein, Chain A"/>
    <property type="match status" value="1"/>
</dbReference>
<organism evidence="1 2">
    <name type="scientific">Nocardia pulmonis</name>
    <dbReference type="NCBI Taxonomy" id="2951408"/>
    <lineage>
        <taxon>Bacteria</taxon>
        <taxon>Bacillati</taxon>
        <taxon>Actinomycetota</taxon>
        <taxon>Actinomycetes</taxon>
        <taxon>Mycobacteriales</taxon>
        <taxon>Nocardiaceae</taxon>
        <taxon>Nocardia</taxon>
    </lineage>
</organism>
<evidence type="ECO:0000313" key="1">
    <source>
        <dbReference type="EMBL" id="MCM6772327.1"/>
    </source>
</evidence>
<dbReference type="AlphaFoldDB" id="A0A9X2ITZ8"/>